<evidence type="ECO:0000313" key="2">
    <source>
        <dbReference type="EMBL" id="SVC20159.1"/>
    </source>
</evidence>
<sequence length="47" mass="5301">VVNAIAHHTPAPEGEPFPSESRSAPETKVSTFHNESQEVKRILHQYF</sequence>
<accession>A0A382K7K0</accession>
<feature type="compositionally biased region" description="Polar residues" evidence="1">
    <location>
        <begin position="20"/>
        <end position="34"/>
    </location>
</feature>
<feature type="non-terminal residue" evidence="2">
    <location>
        <position position="1"/>
    </location>
</feature>
<name>A0A382K7K0_9ZZZZ</name>
<protein>
    <submittedName>
        <fullName evidence="2">Uncharacterized protein</fullName>
    </submittedName>
</protein>
<dbReference type="EMBL" id="UINC01078766">
    <property type="protein sequence ID" value="SVC20159.1"/>
    <property type="molecule type" value="Genomic_DNA"/>
</dbReference>
<gene>
    <name evidence="2" type="ORF">METZ01_LOCUS273013</name>
</gene>
<reference evidence="2" key="1">
    <citation type="submission" date="2018-05" db="EMBL/GenBank/DDBJ databases">
        <authorList>
            <person name="Lanie J.A."/>
            <person name="Ng W.-L."/>
            <person name="Kazmierczak K.M."/>
            <person name="Andrzejewski T.M."/>
            <person name="Davidsen T.M."/>
            <person name="Wayne K.J."/>
            <person name="Tettelin H."/>
            <person name="Glass J.I."/>
            <person name="Rusch D."/>
            <person name="Podicherti R."/>
            <person name="Tsui H.-C.T."/>
            <person name="Winkler M.E."/>
        </authorList>
    </citation>
    <scope>NUCLEOTIDE SEQUENCE</scope>
</reference>
<evidence type="ECO:0000256" key="1">
    <source>
        <dbReference type="SAM" id="MobiDB-lite"/>
    </source>
</evidence>
<feature type="region of interest" description="Disordered" evidence="1">
    <location>
        <begin position="1"/>
        <end position="34"/>
    </location>
</feature>
<organism evidence="2">
    <name type="scientific">marine metagenome</name>
    <dbReference type="NCBI Taxonomy" id="408172"/>
    <lineage>
        <taxon>unclassified sequences</taxon>
        <taxon>metagenomes</taxon>
        <taxon>ecological metagenomes</taxon>
    </lineage>
</organism>
<proteinExistence type="predicted"/>
<dbReference type="AlphaFoldDB" id="A0A382K7K0"/>